<evidence type="ECO:0000256" key="6">
    <source>
        <dbReference type="ARBA" id="ARBA00022989"/>
    </source>
</evidence>
<dbReference type="InterPro" id="IPR055344">
    <property type="entry name" value="SecD_SecF_C_bact"/>
</dbReference>
<dbReference type="KEGG" id="paln:B0W48_17140"/>
<keyword evidence="5 9" id="KW-0653">Protein transport</keyword>
<dbReference type="NCBIfam" id="TIGR00966">
    <property type="entry name" value="transloc_SecF"/>
    <property type="match status" value="1"/>
</dbReference>
<evidence type="ECO:0000313" key="11">
    <source>
        <dbReference type="EMBL" id="AQQ01341.1"/>
    </source>
</evidence>
<dbReference type="HAMAP" id="MF_01464_B">
    <property type="entry name" value="SecF_B"/>
    <property type="match status" value="1"/>
</dbReference>
<dbReference type="InterPro" id="IPR048634">
    <property type="entry name" value="SecD_SecF_C"/>
</dbReference>
<evidence type="ECO:0000256" key="4">
    <source>
        <dbReference type="ARBA" id="ARBA00022692"/>
    </source>
</evidence>
<dbReference type="Proteomes" id="UP000188243">
    <property type="component" value="Chromosome"/>
</dbReference>
<keyword evidence="7 9" id="KW-0811">Translocation</keyword>
<feature type="transmembrane region" description="Helical" evidence="9">
    <location>
        <begin position="268"/>
        <end position="291"/>
    </location>
</feature>
<dbReference type="AlphaFoldDB" id="A0A1Q2H235"/>
<feature type="transmembrane region" description="Helical" evidence="9">
    <location>
        <begin position="163"/>
        <end position="185"/>
    </location>
</feature>
<dbReference type="InterPro" id="IPR022813">
    <property type="entry name" value="SecD/SecF_arch_bac"/>
</dbReference>
<dbReference type="Gene3D" id="1.20.1640.10">
    <property type="entry name" value="Multidrug efflux transporter AcrB transmembrane domain"/>
    <property type="match status" value="1"/>
</dbReference>
<dbReference type="InterPro" id="IPR022645">
    <property type="entry name" value="SecD/SecF_bac"/>
</dbReference>
<reference evidence="11 12" key="1">
    <citation type="submission" date="2017-02" db="EMBL/GenBank/DDBJ databases">
        <title>Complete genome sequence of the cold-active Pseudoalteromonas aliena strain EH1 isolated from Arctic seawater.</title>
        <authorList>
            <person name="Kim E."/>
            <person name="Heo E."/>
            <person name="Kim H."/>
            <person name="Kim D."/>
        </authorList>
    </citation>
    <scope>NUCLEOTIDE SEQUENCE [LARGE SCALE GENOMIC DNA]</scope>
    <source>
        <strain evidence="11 12">EH1</strain>
    </source>
</reference>
<keyword evidence="4 9" id="KW-0812">Transmembrane</keyword>
<dbReference type="GO" id="GO:0006605">
    <property type="term" value="P:protein targeting"/>
    <property type="evidence" value="ECO:0007669"/>
    <property type="project" value="UniProtKB-UniRule"/>
</dbReference>
<dbReference type="PANTHER" id="PTHR30081:SF8">
    <property type="entry name" value="PROTEIN TRANSLOCASE SUBUNIT SECF"/>
    <property type="match status" value="1"/>
</dbReference>
<dbReference type="RefSeq" id="WP_077537984.1">
    <property type="nucleotide sequence ID" value="NZ_CP019628.1"/>
</dbReference>
<dbReference type="GO" id="GO:0043952">
    <property type="term" value="P:protein transport by the Sec complex"/>
    <property type="evidence" value="ECO:0007669"/>
    <property type="project" value="UniProtKB-UniRule"/>
</dbReference>
<evidence type="ECO:0000256" key="3">
    <source>
        <dbReference type="ARBA" id="ARBA00022475"/>
    </source>
</evidence>
<dbReference type="PRINTS" id="PR01755">
    <property type="entry name" value="SECFTRNLCASE"/>
</dbReference>
<evidence type="ECO:0000256" key="2">
    <source>
        <dbReference type="ARBA" id="ARBA00022448"/>
    </source>
</evidence>
<protein>
    <recommendedName>
        <fullName evidence="9">Protein-export membrane protein SecF</fullName>
    </recommendedName>
</protein>
<dbReference type="Pfam" id="PF02355">
    <property type="entry name" value="SecD_SecF_C"/>
    <property type="match status" value="1"/>
</dbReference>
<comment type="similarity">
    <text evidence="9">Belongs to the SecD/SecF family. SecF subfamily.</text>
</comment>
<dbReference type="InterPro" id="IPR022646">
    <property type="entry name" value="SecD/SecF_CS"/>
</dbReference>
<feature type="transmembrane region" description="Helical" evidence="9">
    <location>
        <begin position="244"/>
        <end position="262"/>
    </location>
</feature>
<gene>
    <name evidence="9" type="primary">secF</name>
    <name evidence="11" type="ORF">B0W48_17140</name>
</gene>
<keyword evidence="3 9" id="KW-1003">Cell membrane</keyword>
<comment type="subunit">
    <text evidence="9">Forms a complex with SecD. Part of the essential Sec protein translocation apparatus which comprises SecA, SecYEG and auxiliary proteins SecDF-YajC and YidC.</text>
</comment>
<evidence type="ECO:0000256" key="5">
    <source>
        <dbReference type="ARBA" id="ARBA00022927"/>
    </source>
</evidence>
<evidence type="ECO:0000259" key="10">
    <source>
        <dbReference type="Pfam" id="PF02355"/>
    </source>
</evidence>
<evidence type="ECO:0000256" key="9">
    <source>
        <dbReference type="HAMAP-Rule" id="MF_01464"/>
    </source>
</evidence>
<proteinExistence type="inferred from homology"/>
<evidence type="ECO:0000256" key="8">
    <source>
        <dbReference type="ARBA" id="ARBA00023136"/>
    </source>
</evidence>
<comment type="caution">
    <text evidence="9">Lacks conserved residue(s) required for the propagation of feature annotation.</text>
</comment>
<dbReference type="Pfam" id="PF07549">
    <property type="entry name" value="Sec_GG"/>
    <property type="match status" value="1"/>
</dbReference>
<dbReference type="STRING" id="247523.B0W48_17140"/>
<dbReference type="GO" id="GO:0065002">
    <property type="term" value="P:intracellular protein transmembrane transport"/>
    <property type="evidence" value="ECO:0007669"/>
    <property type="project" value="UniProtKB-UniRule"/>
</dbReference>
<feature type="domain" description="Protein export membrane protein SecD/SecF C-terminal" evidence="10">
    <location>
        <begin position="112"/>
        <end position="291"/>
    </location>
</feature>
<evidence type="ECO:0000256" key="7">
    <source>
        <dbReference type="ARBA" id="ARBA00023010"/>
    </source>
</evidence>
<dbReference type="EMBL" id="CP019628">
    <property type="protein sequence ID" value="AQQ01341.1"/>
    <property type="molecule type" value="Genomic_DNA"/>
</dbReference>
<dbReference type="NCBIfam" id="TIGR00916">
    <property type="entry name" value="2A0604s01"/>
    <property type="match status" value="1"/>
</dbReference>
<comment type="subcellular location">
    <subcellularLocation>
        <location evidence="1 9">Cell membrane</location>
        <topology evidence="1 9">Multi-pass membrane protein</topology>
    </subcellularLocation>
</comment>
<name>A0A1Q2H235_9GAMM</name>
<dbReference type="SUPFAM" id="SSF82866">
    <property type="entry name" value="Multidrug efflux transporter AcrB transmembrane domain"/>
    <property type="match status" value="1"/>
</dbReference>
<evidence type="ECO:0000313" key="12">
    <source>
        <dbReference type="Proteomes" id="UP000188243"/>
    </source>
</evidence>
<dbReference type="GO" id="GO:0005886">
    <property type="term" value="C:plasma membrane"/>
    <property type="evidence" value="ECO:0007669"/>
    <property type="project" value="UniProtKB-SubCell"/>
</dbReference>
<comment type="function">
    <text evidence="9">Part of the Sec protein translocase complex. Interacts with the SecYEG preprotein conducting channel. SecDF uses the proton motive force (PMF) to complete protein translocation after the ATP-dependent function of SecA.</text>
</comment>
<dbReference type="GO" id="GO:0015450">
    <property type="term" value="F:protein-transporting ATPase activity"/>
    <property type="evidence" value="ECO:0007669"/>
    <property type="project" value="InterPro"/>
</dbReference>
<dbReference type="PANTHER" id="PTHR30081">
    <property type="entry name" value="PROTEIN-EXPORT MEMBRANE PROTEIN SEC"/>
    <property type="match status" value="1"/>
</dbReference>
<dbReference type="InterPro" id="IPR005665">
    <property type="entry name" value="SecF_bac"/>
</dbReference>
<organism evidence="11 12">
    <name type="scientific">Pseudoalteromonas aliena</name>
    <dbReference type="NCBI Taxonomy" id="247523"/>
    <lineage>
        <taxon>Bacteria</taxon>
        <taxon>Pseudomonadati</taxon>
        <taxon>Pseudomonadota</taxon>
        <taxon>Gammaproteobacteria</taxon>
        <taxon>Alteromonadales</taxon>
        <taxon>Pseudoalteromonadaceae</taxon>
        <taxon>Pseudoalteromonas</taxon>
    </lineage>
</organism>
<evidence type="ECO:0000256" key="1">
    <source>
        <dbReference type="ARBA" id="ARBA00004651"/>
    </source>
</evidence>
<feature type="transmembrane region" description="Helical" evidence="9">
    <location>
        <begin position="136"/>
        <end position="156"/>
    </location>
</feature>
<feature type="transmembrane region" description="Helical" evidence="9">
    <location>
        <begin position="12"/>
        <end position="33"/>
    </location>
</feature>
<keyword evidence="2 9" id="KW-0813">Transport</keyword>
<keyword evidence="8 9" id="KW-0472">Membrane</keyword>
<sequence>MLNTFLKGEKGTRLRFMGMLLSAILVLLSVFTLTQKGLNFGLDFTGGYLTEFTTSQSVELKELQSFIAKNHNGEFELTAQGNSHFQLREAPSASTTSTTSTTANSLDWQSAVTQNDDINAQVLSSAYIGSQVGDELFDQGCLAMFAAMIAVMIYLAVRFEWRLAVGSVVALVHDLILVLGLFSLLQIEFNLTVLASLLAIIGYSLNDSIIVGDRVRELLRVQSNNVLSPATIINNAIKSTLTRTLITSGTTLATVASVWLLAGAPLQGFAIALFTGIVVGTFSSICIAATLPELLDLSAKNYEVKVDAHTQTLLDMP</sequence>
<keyword evidence="6 9" id="KW-1133">Transmembrane helix</keyword>
<accession>A0A1Q2H235</accession>